<dbReference type="InterPro" id="IPR001841">
    <property type="entry name" value="Znf_RING"/>
</dbReference>
<evidence type="ECO:0000313" key="6">
    <source>
        <dbReference type="EMBL" id="CAF4386352.1"/>
    </source>
</evidence>
<dbReference type="SUPFAM" id="SSF57850">
    <property type="entry name" value="RING/U-box"/>
    <property type="match status" value="1"/>
</dbReference>
<dbReference type="OrthoDB" id="441210at2759"/>
<dbReference type="PROSITE" id="PS00518">
    <property type="entry name" value="ZF_RING_1"/>
    <property type="match status" value="1"/>
</dbReference>
<gene>
    <name evidence="5" type="ORF">GPM918_LOCUS37847</name>
    <name evidence="6" type="ORF">SRO942_LOCUS38634</name>
</gene>
<dbReference type="EMBL" id="CAJNOQ010024415">
    <property type="protein sequence ID" value="CAF1527178.1"/>
    <property type="molecule type" value="Genomic_DNA"/>
</dbReference>
<dbReference type="Proteomes" id="UP000663829">
    <property type="component" value="Unassembled WGS sequence"/>
</dbReference>
<evidence type="ECO:0000259" key="4">
    <source>
        <dbReference type="Pfam" id="PF14634"/>
    </source>
</evidence>
<dbReference type="AlphaFoldDB" id="A0A815V7X1"/>
<organism evidence="5 7">
    <name type="scientific">Didymodactylos carnosus</name>
    <dbReference type="NCBI Taxonomy" id="1234261"/>
    <lineage>
        <taxon>Eukaryota</taxon>
        <taxon>Metazoa</taxon>
        <taxon>Spiralia</taxon>
        <taxon>Gnathifera</taxon>
        <taxon>Rotifera</taxon>
        <taxon>Eurotatoria</taxon>
        <taxon>Bdelloidea</taxon>
        <taxon>Philodinida</taxon>
        <taxon>Philodinidae</taxon>
        <taxon>Didymodactylos</taxon>
    </lineage>
</organism>
<evidence type="ECO:0000256" key="2">
    <source>
        <dbReference type="ARBA" id="ARBA00022771"/>
    </source>
</evidence>
<keyword evidence="3" id="KW-0862">Zinc</keyword>
<dbReference type="InterPro" id="IPR017907">
    <property type="entry name" value="Znf_RING_CS"/>
</dbReference>
<evidence type="ECO:0000256" key="3">
    <source>
        <dbReference type="ARBA" id="ARBA00022833"/>
    </source>
</evidence>
<dbReference type="Pfam" id="PF14634">
    <property type="entry name" value="zf-RING_5"/>
    <property type="match status" value="1"/>
</dbReference>
<reference evidence="5" key="1">
    <citation type="submission" date="2021-02" db="EMBL/GenBank/DDBJ databases">
        <authorList>
            <person name="Nowell W R."/>
        </authorList>
    </citation>
    <scope>NUCLEOTIDE SEQUENCE</scope>
</reference>
<dbReference type="Gene3D" id="3.30.40.10">
    <property type="entry name" value="Zinc/RING finger domain, C3HC4 (zinc finger)"/>
    <property type="match status" value="1"/>
</dbReference>
<dbReference type="Proteomes" id="UP000681722">
    <property type="component" value="Unassembled WGS sequence"/>
</dbReference>
<feature type="non-terminal residue" evidence="5">
    <location>
        <position position="1"/>
    </location>
</feature>
<comment type="caution">
    <text evidence="5">The sequence shown here is derived from an EMBL/GenBank/DDBJ whole genome shotgun (WGS) entry which is preliminary data.</text>
</comment>
<dbReference type="EMBL" id="CAJOBC010089989">
    <property type="protein sequence ID" value="CAF4386352.1"/>
    <property type="molecule type" value="Genomic_DNA"/>
</dbReference>
<feature type="domain" description="RING-type" evidence="4">
    <location>
        <begin position="14"/>
        <end position="40"/>
    </location>
</feature>
<dbReference type="GO" id="GO:0008270">
    <property type="term" value="F:zinc ion binding"/>
    <property type="evidence" value="ECO:0007669"/>
    <property type="project" value="UniProtKB-KW"/>
</dbReference>
<keyword evidence="7" id="KW-1185">Reference proteome</keyword>
<protein>
    <recommendedName>
        <fullName evidence="4">RING-type domain-containing protein</fullName>
    </recommendedName>
</protein>
<accession>A0A815V7X1</accession>
<name>A0A815V7X1_9BILA</name>
<keyword evidence="2" id="KW-0863">Zinc-finger</keyword>
<proteinExistence type="predicted"/>
<evidence type="ECO:0000256" key="1">
    <source>
        <dbReference type="ARBA" id="ARBA00022723"/>
    </source>
</evidence>
<evidence type="ECO:0000313" key="5">
    <source>
        <dbReference type="EMBL" id="CAF1527178.1"/>
    </source>
</evidence>
<dbReference type="InterPro" id="IPR013083">
    <property type="entry name" value="Znf_RING/FYVE/PHD"/>
</dbReference>
<keyword evidence="1" id="KW-0479">Metal-binding</keyword>
<sequence length="113" mass="12776">YGSPATRRVSVSAVTSCGHLFCVSCLQKMFLINPSTCAVCPASHMKYFDMTKPLPEHIAIVITSDLTALKWFDDRLETGQLNSDQLIPILNKSNEIRKQLPPHQLDNYLKQRE</sequence>
<evidence type="ECO:0000313" key="7">
    <source>
        <dbReference type="Proteomes" id="UP000663829"/>
    </source>
</evidence>